<dbReference type="EMBL" id="JBHRSP010000034">
    <property type="protein sequence ID" value="MFC3075492.1"/>
    <property type="molecule type" value="Genomic_DNA"/>
</dbReference>
<reference evidence="6" key="1">
    <citation type="journal article" date="2019" name="Int. J. Syst. Evol. Microbiol.">
        <title>The Global Catalogue of Microorganisms (GCM) 10K type strain sequencing project: providing services to taxonomists for standard genome sequencing and annotation.</title>
        <authorList>
            <consortium name="The Broad Institute Genomics Platform"/>
            <consortium name="The Broad Institute Genome Sequencing Center for Infectious Disease"/>
            <person name="Wu L."/>
            <person name="Ma J."/>
        </authorList>
    </citation>
    <scope>NUCLEOTIDE SEQUENCE [LARGE SCALE GENOMIC DNA]</scope>
    <source>
        <strain evidence="6">KCTC 52677</strain>
    </source>
</reference>
<feature type="domain" description="Aldehyde dehydrogenase" evidence="4">
    <location>
        <begin position="26"/>
        <end position="484"/>
    </location>
</feature>
<dbReference type="InterPro" id="IPR016161">
    <property type="entry name" value="Ald_DH/histidinol_DH"/>
</dbReference>
<comment type="similarity">
    <text evidence="3">Belongs to the aldehyde dehydrogenase family.</text>
</comment>
<dbReference type="InterPro" id="IPR015590">
    <property type="entry name" value="Aldehyde_DH_dom"/>
</dbReference>
<dbReference type="InterPro" id="IPR016162">
    <property type="entry name" value="Ald_DH_N"/>
</dbReference>
<protein>
    <submittedName>
        <fullName evidence="5">Aldehyde dehydrogenase family protein</fullName>
    </submittedName>
</protein>
<dbReference type="InterPro" id="IPR016163">
    <property type="entry name" value="Ald_DH_C"/>
</dbReference>
<accession>A0ABV7DKL3</accession>
<sequence>MNVQGGTAENAVRNYRLFIDGDHAASESGRVIERHNPATGALVATWPAGTAKDAERAIAAARAAFADRRWCGLSVAERSAVLFAVADRIRDNAAELARIESLESGKTLAQATDEVLWAADIWRYAAGQARAQHGDSHGNLGDGKLALVLREPAGVVGMITPWNFPLVILSQKLPFALAAGCSVVIKPSELTSGTTLIVASYLSDAGLPAGVFNVVTGYGKDVGAVLSAHPAVDVITFTGSTATGQAIIAAAAPTMKKTVLELGGKSPNIVFADADIDAAVDAAIKGVVLNQGAECCAGSRVLVQYSILEDFKARLLEKVRRVTVGDPLSPDSTIGAIVNETQFEKIKAYIAKGRAQNTLLCGGEPVAGLPGYFLQPTIFCDVRPGDAIATDEIFGPVMALIGFDTPEEAAIIANDTAYGLASGIWTSSVDNAIWMARAIRAGIVWVNTYLDLPTEVPIGGIKQSGYGRENGRFAIEEFQVLKTVVIQDSRAYGKYLG</sequence>
<evidence type="ECO:0000256" key="1">
    <source>
        <dbReference type="ARBA" id="ARBA00023002"/>
    </source>
</evidence>
<organism evidence="5 6">
    <name type="scientific">Shinella pollutisoli</name>
    <dbReference type="NCBI Taxonomy" id="2250594"/>
    <lineage>
        <taxon>Bacteria</taxon>
        <taxon>Pseudomonadati</taxon>
        <taxon>Pseudomonadota</taxon>
        <taxon>Alphaproteobacteria</taxon>
        <taxon>Hyphomicrobiales</taxon>
        <taxon>Rhizobiaceae</taxon>
        <taxon>Shinella</taxon>
    </lineage>
</organism>
<evidence type="ECO:0000259" key="4">
    <source>
        <dbReference type="Pfam" id="PF00171"/>
    </source>
</evidence>
<dbReference type="Pfam" id="PF00171">
    <property type="entry name" value="Aldedh"/>
    <property type="match status" value="1"/>
</dbReference>
<comment type="caution">
    <text evidence="5">The sequence shown here is derived from an EMBL/GenBank/DDBJ whole genome shotgun (WGS) entry which is preliminary data.</text>
</comment>
<gene>
    <name evidence="5" type="ORF">ACFOHH_20445</name>
</gene>
<dbReference type="PROSITE" id="PS00687">
    <property type="entry name" value="ALDEHYDE_DEHYDR_GLU"/>
    <property type="match status" value="1"/>
</dbReference>
<dbReference type="InterPro" id="IPR029510">
    <property type="entry name" value="Ald_DH_CS_GLU"/>
</dbReference>
<dbReference type="PANTHER" id="PTHR11699">
    <property type="entry name" value="ALDEHYDE DEHYDROGENASE-RELATED"/>
    <property type="match status" value="1"/>
</dbReference>
<evidence type="ECO:0000256" key="2">
    <source>
        <dbReference type="PROSITE-ProRule" id="PRU10007"/>
    </source>
</evidence>
<evidence type="ECO:0000313" key="5">
    <source>
        <dbReference type="EMBL" id="MFC3075492.1"/>
    </source>
</evidence>
<name>A0ABV7DKL3_9HYPH</name>
<dbReference type="Gene3D" id="3.40.309.10">
    <property type="entry name" value="Aldehyde Dehydrogenase, Chain A, domain 2"/>
    <property type="match status" value="1"/>
</dbReference>
<evidence type="ECO:0000313" key="6">
    <source>
        <dbReference type="Proteomes" id="UP001595377"/>
    </source>
</evidence>
<dbReference type="Gene3D" id="3.40.605.10">
    <property type="entry name" value="Aldehyde Dehydrogenase, Chain A, domain 1"/>
    <property type="match status" value="1"/>
</dbReference>
<feature type="active site" evidence="2">
    <location>
        <position position="261"/>
    </location>
</feature>
<proteinExistence type="inferred from homology"/>
<keyword evidence="1 3" id="KW-0560">Oxidoreductase</keyword>
<dbReference type="RefSeq" id="WP_257314631.1">
    <property type="nucleotide sequence ID" value="NZ_JANFDG010000007.1"/>
</dbReference>
<evidence type="ECO:0000256" key="3">
    <source>
        <dbReference type="RuleBase" id="RU003345"/>
    </source>
</evidence>
<keyword evidence="6" id="KW-1185">Reference proteome</keyword>
<dbReference type="SUPFAM" id="SSF53720">
    <property type="entry name" value="ALDH-like"/>
    <property type="match status" value="1"/>
</dbReference>
<dbReference type="Proteomes" id="UP001595377">
    <property type="component" value="Unassembled WGS sequence"/>
</dbReference>